<feature type="transmembrane region" description="Helical" evidence="8">
    <location>
        <begin position="191"/>
        <end position="210"/>
    </location>
</feature>
<comment type="subcellular location">
    <subcellularLocation>
        <location evidence="1">Membrane</location>
        <topology evidence="1">Multi-pass membrane protein</topology>
    </subcellularLocation>
</comment>
<keyword evidence="7 8" id="KW-0472">Membrane</keyword>
<dbReference type="GO" id="GO:0015232">
    <property type="term" value="F:heme transmembrane transporter activity"/>
    <property type="evidence" value="ECO:0007669"/>
    <property type="project" value="InterPro"/>
</dbReference>
<dbReference type="GO" id="GO:0017004">
    <property type="term" value="P:cytochrome complex assembly"/>
    <property type="evidence" value="ECO:0007669"/>
    <property type="project" value="UniProtKB-KW"/>
</dbReference>
<evidence type="ECO:0000256" key="8">
    <source>
        <dbReference type="SAM" id="Phobius"/>
    </source>
</evidence>
<evidence type="ECO:0000259" key="9">
    <source>
        <dbReference type="Pfam" id="PF01578"/>
    </source>
</evidence>
<dbReference type="Proteomes" id="UP000293846">
    <property type="component" value="Unassembled WGS sequence"/>
</dbReference>
<keyword evidence="6 8" id="KW-1133">Transmembrane helix</keyword>
<dbReference type="PRINTS" id="PR01386">
    <property type="entry name" value="CCMCBIOGNSIS"/>
</dbReference>
<feature type="domain" description="Cytochrome c assembly protein" evidence="9">
    <location>
        <begin position="14"/>
        <end position="172"/>
    </location>
</feature>
<dbReference type="OrthoDB" id="9814290at2"/>
<dbReference type="AlphaFoldDB" id="A0A4R1AVX7"/>
<dbReference type="RefSeq" id="WP_057761229.1">
    <property type="nucleotide sequence ID" value="NZ_CP183326.1"/>
</dbReference>
<feature type="transmembrane region" description="Helical" evidence="8">
    <location>
        <begin position="144"/>
        <end position="167"/>
    </location>
</feature>
<comment type="similarity">
    <text evidence="2">Belongs to the CcmC/CycZ/HelC family.</text>
</comment>
<evidence type="ECO:0000256" key="4">
    <source>
        <dbReference type="ARBA" id="ARBA00022692"/>
    </source>
</evidence>
<evidence type="ECO:0000256" key="1">
    <source>
        <dbReference type="ARBA" id="ARBA00004141"/>
    </source>
</evidence>
<dbReference type="PANTHER" id="PTHR30071:SF1">
    <property type="entry name" value="CYTOCHROME B_B6 PROTEIN-RELATED"/>
    <property type="match status" value="1"/>
</dbReference>
<feature type="transmembrane region" description="Helical" evidence="8">
    <location>
        <begin position="81"/>
        <end position="102"/>
    </location>
</feature>
<sequence>MKQPSAFVDRMLYILLVPAMFVSLYLIFIWSPIEKQMGASQKIFYFHVSTAWVAFLAFFVVGYYCVLMLKRPTEDRFIKAGISAEIGVVFTTITLLTGMIWGKSAWNTWWTWEPRLVTVLILLFIYIAYLFVRKMEGTWEKIAKLSAVFGIIGCINVPIVFMAIRWWNTKLHPVVFGEGKNQSGGGVEPDMLVTLLFCIGTITLLYLFMMRKGIEIEKMRLTVRKAKSRVIEKLAS</sequence>
<dbReference type="Pfam" id="PF01578">
    <property type="entry name" value="Cytochrom_C_asm"/>
    <property type="match status" value="1"/>
</dbReference>
<dbReference type="InterPro" id="IPR002541">
    <property type="entry name" value="Cyt_c_assembly"/>
</dbReference>
<dbReference type="EMBL" id="SJTH01000008">
    <property type="protein sequence ID" value="TCJ04560.1"/>
    <property type="molecule type" value="Genomic_DNA"/>
</dbReference>
<gene>
    <name evidence="10" type="ORF">E0Y62_08940</name>
</gene>
<keyword evidence="11" id="KW-1185">Reference proteome</keyword>
<evidence type="ECO:0000256" key="7">
    <source>
        <dbReference type="ARBA" id="ARBA00023136"/>
    </source>
</evidence>
<evidence type="ECO:0000313" key="11">
    <source>
        <dbReference type="Proteomes" id="UP000293846"/>
    </source>
</evidence>
<reference evidence="10 11" key="1">
    <citation type="submission" date="2019-03" db="EMBL/GenBank/DDBJ databases">
        <authorList>
            <person name="Jensen L."/>
            <person name="Storgaard J."/>
            <person name="Sulaj E."/>
            <person name="Schramm A."/>
            <person name="Marshall I.P.G."/>
        </authorList>
    </citation>
    <scope>NUCLEOTIDE SEQUENCE [LARGE SCALE GENOMIC DNA]</scope>
    <source>
        <strain evidence="10 11">2017H2G3</strain>
    </source>
</reference>
<feature type="transmembrane region" description="Helical" evidence="8">
    <location>
        <begin position="43"/>
        <end position="69"/>
    </location>
</feature>
<proteinExistence type="inferred from homology"/>
<keyword evidence="4 8" id="KW-0812">Transmembrane</keyword>
<evidence type="ECO:0000256" key="2">
    <source>
        <dbReference type="ARBA" id="ARBA00005840"/>
    </source>
</evidence>
<feature type="transmembrane region" description="Helical" evidence="8">
    <location>
        <begin position="12"/>
        <end position="31"/>
    </location>
</feature>
<protein>
    <recommendedName>
        <fullName evidence="3">Heme exporter protein C</fullName>
    </recommendedName>
</protein>
<accession>A0A4R1AVX7</accession>
<dbReference type="GO" id="GO:0020037">
    <property type="term" value="F:heme binding"/>
    <property type="evidence" value="ECO:0007669"/>
    <property type="project" value="InterPro"/>
</dbReference>
<dbReference type="GO" id="GO:0005886">
    <property type="term" value="C:plasma membrane"/>
    <property type="evidence" value="ECO:0007669"/>
    <property type="project" value="TreeGrafter"/>
</dbReference>
<evidence type="ECO:0000256" key="6">
    <source>
        <dbReference type="ARBA" id="ARBA00022989"/>
    </source>
</evidence>
<evidence type="ECO:0000256" key="3">
    <source>
        <dbReference type="ARBA" id="ARBA00016463"/>
    </source>
</evidence>
<organism evidence="10 11">
    <name type="scientific">Cytobacillus praedii</name>
    <dbReference type="NCBI Taxonomy" id="1742358"/>
    <lineage>
        <taxon>Bacteria</taxon>
        <taxon>Bacillati</taxon>
        <taxon>Bacillota</taxon>
        <taxon>Bacilli</taxon>
        <taxon>Bacillales</taxon>
        <taxon>Bacillaceae</taxon>
        <taxon>Cytobacillus</taxon>
    </lineage>
</organism>
<dbReference type="STRING" id="1742358.GCA_001439605_03761"/>
<evidence type="ECO:0000256" key="5">
    <source>
        <dbReference type="ARBA" id="ARBA00022748"/>
    </source>
</evidence>
<feature type="transmembrane region" description="Helical" evidence="8">
    <location>
        <begin position="114"/>
        <end position="132"/>
    </location>
</feature>
<comment type="caution">
    <text evidence="10">The sequence shown here is derived from an EMBL/GenBank/DDBJ whole genome shotgun (WGS) entry which is preliminary data.</text>
</comment>
<dbReference type="PANTHER" id="PTHR30071">
    <property type="entry name" value="HEME EXPORTER PROTEIN C"/>
    <property type="match status" value="1"/>
</dbReference>
<keyword evidence="5" id="KW-0201">Cytochrome c-type biogenesis</keyword>
<dbReference type="InterPro" id="IPR003557">
    <property type="entry name" value="Cyt_c_biogenesis_CcmC"/>
</dbReference>
<dbReference type="InterPro" id="IPR045062">
    <property type="entry name" value="Cyt_c_biogenesis_CcsA/CcmC"/>
</dbReference>
<name>A0A4R1AVX7_9BACI</name>
<evidence type="ECO:0000313" key="10">
    <source>
        <dbReference type="EMBL" id="TCJ04560.1"/>
    </source>
</evidence>